<feature type="domain" description="Thioesterase" evidence="2">
    <location>
        <begin position="28"/>
        <end position="101"/>
    </location>
</feature>
<dbReference type="Proteomes" id="UP000553766">
    <property type="component" value="Unassembled WGS sequence"/>
</dbReference>
<dbReference type="SUPFAM" id="SSF54637">
    <property type="entry name" value="Thioesterase/thiol ester dehydrase-isomerase"/>
    <property type="match status" value="1"/>
</dbReference>
<dbReference type="GO" id="GO:0005829">
    <property type="term" value="C:cytosol"/>
    <property type="evidence" value="ECO:0007669"/>
    <property type="project" value="TreeGrafter"/>
</dbReference>
<dbReference type="PANTHER" id="PTHR43240:SF7">
    <property type="entry name" value="BLR7284 PROTEIN"/>
    <property type="match status" value="1"/>
</dbReference>
<dbReference type="RefSeq" id="WP_246413787.1">
    <property type="nucleotide sequence ID" value="NZ_JACIJS010000006.1"/>
</dbReference>
<dbReference type="EMBL" id="JACIJS010000006">
    <property type="protein sequence ID" value="MBB5516093.1"/>
    <property type="molecule type" value="Genomic_DNA"/>
</dbReference>
<dbReference type="PANTHER" id="PTHR43240">
    <property type="entry name" value="1,4-DIHYDROXY-2-NAPHTHOYL-COA THIOESTERASE 1"/>
    <property type="match status" value="1"/>
</dbReference>
<proteinExistence type="predicted"/>
<evidence type="ECO:0000256" key="1">
    <source>
        <dbReference type="ARBA" id="ARBA00022801"/>
    </source>
</evidence>
<keyword evidence="4" id="KW-1185">Reference proteome</keyword>
<gene>
    <name evidence="3" type="ORF">FHS89_002119</name>
</gene>
<evidence type="ECO:0000313" key="4">
    <source>
        <dbReference type="Proteomes" id="UP000553766"/>
    </source>
</evidence>
<dbReference type="AlphaFoldDB" id="A0A840WPV2"/>
<protein>
    <submittedName>
        <fullName evidence="3">Uncharacterized protein (TIGR00369 family)</fullName>
    </submittedName>
</protein>
<comment type="caution">
    <text evidence="3">The sequence shown here is derived from an EMBL/GenBank/DDBJ whole genome shotgun (WGS) entry which is preliminary data.</text>
</comment>
<dbReference type="Pfam" id="PF03061">
    <property type="entry name" value="4HBT"/>
    <property type="match status" value="1"/>
</dbReference>
<reference evidence="3 4" key="1">
    <citation type="submission" date="2020-08" db="EMBL/GenBank/DDBJ databases">
        <title>Genomic Encyclopedia of Type Strains, Phase IV (KMG-IV): sequencing the most valuable type-strain genomes for metagenomic binning, comparative biology and taxonomic classification.</title>
        <authorList>
            <person name="Goeker M."/>
        </authorList>
    </citation>
    <scope>NUCLEOTIDE SEQUENCE [LARGE SCALE GENOMIC DNA]</scope>
    <source>
        <strain evidence="3 4">DSM 103377</strain>
    </source>
</reference>
<evidence type="ECO:0000313" key="3">
    <source>
        <dbReference type="EMBL" id="MBB5516093.1"/>
    </source>
</evidence>
<accession>A0A840WPV2</accession>
<dbReference type="CDD" id="cd03443">
    <property type="entry name" value="PaaI_thioesterase"/>
    <property type="match status" value="1"/>
</dbReference>
<organism evidence="3 4">
    <name type="scientific">Rubricella aquisinus</name>
    <dbReference type="NCBI Taxonomy" id="2028108"/>
    <lineage>
        <taxon>Bacteria</taxon>
        <taxon>Pseudomonadati</taxon>
        <taxon>Pseudomonadota</taxon>
        <taxon>Alphaproteobacteria</taxon>
        <taxon>Rhodobacterales</taxon>
        <taxon>Paracoccaceae</taxon>
        <taxon>Rubricella</taxon>
    </lineage>
</organism>
<evidence type="ECO:0000259" key="2">
    <source>
        <dbReference type="Pfam" id="PF03061"/>
    </source>
</evidence>
<dbReference type="GO" id="GO:0061522">
    <property type="term" value="F:1,4-dihydroxy-2-naphthoyl-CoA thioesterase activity"/>
    <property type="evidence" value="ECO:0007669"/>
    <property type="project" value="TreeGrafter"/>
</dbReference>
<name>A0A840WPV2_9RHOB</name>
<dbReference type="InterPro" id="IPR006683">
    <property type="entry name" value="Thioestr_dom"/>
</dbReference>
<dbReference type="Gene3D" id="3.10.129.10">
    <property type="entry name" value="Hotdog Thioesterase"/>
    <property type="match status" value="1"/>
</dbReference>
<sequence length="122" mass="12920">MSIEDLGDGEAVMKIPYDERFIGDPETGVLHGGVITALLDSCCGTAVISHPATKGPTATLDLRIDYMRAARPGEAVLAFAQCYRQTRSVAFVRAVAYETDRDDPIATATGAFTVAPASEPKS</sequence>
<dbReference type="NCBIfam" id="TIGR00369">
    <property type="entry name" value="unchar_dom_1"/>
    <property type="match status" value="1"/>
</dbReference>
<keyword evidence="1" id="KW-0378">Hydrolase</keyword>
<dbReference type="InterPro" id="IPR029069">
    <property type="entry name" value="HotDog_dom_sf"/>
</dbReference>
<dbReference type="InterPro" id="IPR003736">
    <property type="entry name" value="PAAI_dom"/>
</dbReference>